<dbReference type="InterPro" id="IPR000719">
    <property type="entry name" value="Prot_kinase_dom"/>
</dbReference>
<keyword evidence="2" id="KW-1133">Transmembrane helix</keyword>
<dbReference type="SUPFAM" id="SSF56112">
    <property type="entry name" value="Protein kinase-like (PK-like)"/>
    <property type="match status" value="1"/>
</dbReference>
<keyword evidence="2" id="KW-0472">Membrane</keyword>
<evidence type="ECO:0000256" key="1">
    <source>
        <dbReference type="ARBA" id="ARBA00038349"/>
    </source>
</evidence>
<comment type="caution">
    <text evidence="4">The sequence shown here is derived from an EMBL/GenBank/DDBJ whole genome shotgun (WGS) entry which is preliminary data.</text>
</comment>
<evidence type="ECO:0000313" key="5">
    <source>
        <dbReference type="Proteomes" id="UP000597762"/>
    </source>
</evidence>
<dbReference type="Pfam" id="PF00069">
    <property type="entry name" value="Pkinase"/>
    <property type="match status" value="1"/>
</dbReference>
<sequence length="194" mass="22273">MFLCVCPFLPRDACVLLSSNSGNFLSTSFFPECDFIEIEIKYGILQIAEALCYLHVTEQMMHRNISPQSILLTKRGGWKMAGLGFAEKALKDGKDTYLCQPWTTKLPKMAQPDLNYMAPEILTDKTCTSLSDIFSLGMVVCSVYNSGKPLIEAEHSVSLYLKKLDQVILFFFFLDYYSTHWYVSLPFYLYLYMH</sequence>
<accession>A0A812ENK5</accession>
<evidence type="ECO:0000259" key="3">
    <source>
        <dbReference type="PROSITE" id="PS50011"/>
    </source>
</evidence>
<dbReference type="PANTHER" id="PTHR12984">
    <property type="entry name" value="SCY1-RELATED S/T PROTEIN KINASE-LIKE"/>
    <property type="match status" value="1"/>
</dbReference>
<dbReference type="OrthoDB" id="79687at2759"/>
<dbReference type="AlphaFoldDB" id="A0A812ENK5"/>
<proteinExistence type="inferred from homology"/>
<feature type="domain" description="Protein kinase" evidence="3">
    <location>
        <begin position="1"/>
        <end position="194"/>
    </location>
</feature>
<dbReference type="GO" id="GO:0005524">
    <property type="term" value="F:ATP binding"/>
    <property type="evidence" value="ECO:0007669"/>
    <property type="project" value="InterPro"/>
</dbReference>
<dbReference type="InterPro" id="IPR011009">
    <property type="entry name" value="Kinase-like_dom_sf"/>
</dbReference>
<keyword evidence="5" id="KW-1185">Reference proteome</keyword>
<feature type="transmembrane region" description="Helical" evidence="2">
    <location>
        <begin position="167"/>
        <end position="191"/>
    </location>
</feature>
<evidence type="ECO:0000313" key="4">
    <source>
        <dbReference type="EMBL" id="CAE1329904.1"/>
    </source>
</evidence>
<comment type="similarity">
    <text evidence="1">Belongs to the protein kinase superfamily.</text>
</comment>
<evidence type="ECO:0000256" key="2">
    <source>
        <dbReference type="SAM" id="Phobius"/>
    </source>
</evidence>
<keyword evidence="2" id="KW-0812">Transmembrane</keyword>
<reference evidence="4" key="1">
    <citation type="submission" date="2021-01" db="EMBL/GenBank/DDBJ databases">
        <authorList>
            <person name="Li R."/>
            <person name="Bekaert M."/>
        </authorList>
    </citation>
    <scope>NUCLEOTIDE SEQUENCE</scope>
    <source>
        <strain evidence="4">Farmed</strain>
    </source>
</reference>
<dbReference type="EMBL" id="CAHIKZ030005563">
    <property type="protein sequence ID" value="CAE1329904.1"/>
    <property type="molecule type" value="Genomic_DNA"/>
</dbReference>
<dbReference type="PANTHER" id="PTHR12984:SF16">
    <property type="entry name" value="BLACK MATCH, ISOFORM H"/>
    <property type="match status" value="1"/>
</dbReference>
<dbReference type="Proteomes" id="UP000597762">
    <property type="component" value="Unassembled WGS sequence"/>
</dbReference>
<protein>
    <submittedName>
        <fullName evidence="4">SCYL2</fullName>
    </submittedName>
</protein>
<gene>
    <name evidence="4" type="ORF">SPHA_79247</name>
</gene>
<dbReference type="GO" id="GO:0004672">
    <property type="term" value="F:protein kinase activity"/>
    <property type="evidence" value="ECO:0007669"/>
    <property type="project" value="InterPro"/>
</dbReference>
<name>A0A812ENK5_ACAPH</name>
<organism evidence="4 5">
    <name type="scientific">Acanthosepion pharaonis</name>
    <name type="common">Pharaoh cuttlefish</name>
    <name type="synonym">Sepia pharaonis</name>
    <dbReference type="NCBI Taxonomy" id="158019"/>
    <lineage>
        <taxon>Eukaryota</taxon>
        <taxon>Metazoa</taxon>
        <taxon>Spiralia</taxon>
        <taxon>Lophotrochozoa</taxon>
        <taxon>Mollusca</taxon>
        <taxon>Cephalopoda</taxon>
        <taxon>Coleoidea</taxon>
        <taxon>Decapodiformes</taxon>
        <taxon>Sepiida</taxon>
        <taxon>Sepiina</taxon>
        <taxon>Sepiidae</taxon>
        <taxon>Acanthosepion</taxon>
    </lineage>
</organism>
<dbReference type="InterPro" id="IPR051177">
    <property type="entry name" value="CIK-Related_Protein"/>
</dbReference>
<dbReference type="PROSITE" id="PS50011">
    <property type="entry name" value="PROTEIN_KINASE_DOM"/>
    <property type="match status" value="1"/>
</dbReference>
<dbReference type="Gene3D" id="1.10.510.10">
    <property type="entry name" value="Transferase(Phosphotransferase) domain 1"/>
    <property type="match status" value="1"/>
</dbReference>